<protein>
    <recommendedName>
        <fullName evidence="5">FecR protein domain-containing protein</fullName>
    </recommendedName>
</protein>
<dbReference type="Pfam" id="PF04773">
    <property type="entry name" value="FecR"/>
    <property type="match status" value="1"/>
</dbReference>
<proteinExistence type="predicted"/>
<dbReference type="EMBL" id="ATHL01000151">
    <property type="protein sequence ID" value="EQB08020.1"/>
    <property type="molecule type" value="Genomic_DNA"/>
</dbReference>
<dbReference type="PANTHER" id="PTHR30273:SF2">
    <property type="entry name" value="PROTEIN FECR"/>
    <property type="match status" value="1"/>
</dbReference>
<reference evidence="3 4" key="1">
    <citation type="journal article" date="2013" name="Genome Announc.">
        <title>Genome Sequence of Novosphingobium lindaniclasticum LE124T, Isolated from a Hexachlorocyclohexane Dumpsite.</title>
        <authorList>
            <person name="Saxena A."/>
            <person name="Nayyar N."/>
            <person name="Sangwan N."/>
            <person name="Kumari R."/>
            <person name="Khurana J.P."/>
            <person name="Lal R."/>
        </authorList>
    </citation>
    <scope>NUCLEOTIDE SEQUENCE [LARGE SCALE GENOMIC DNA]</scope>
    <source>
        <strain evidence="3 4">LE124</strain>
    </source>
</reference>
<dbReference type="Gene3D" id="2.60.120.1440">
    <property type="match status" value="1"/>
</dbReference>
<sequence length="301" mass="32935">MSQDRFQEASQWVARLHAEDRSEADDRAFRQWLEGDPRNAGRFEHASAVWDAVGGVRDDIVRVPLRPAVLERRQVLAGLAAVALTGTGVVALSSGKAQAIETGIGEQKRITLPDGSHLFVDTATSLRFRTSWTQRLLWLAHGRVHLDIASGSLPFVVSAGQSELVATRGKFDVEREAEDLAFVAIDGVATIRGSRENDLRLASGERFRSGSAGTGRDRPDMRDMSAWQSGRLAFRDETLASAAAQMNRYSLQKLVVTDPQVSSLRISGVYTVGDNVRFARSVEELLPVQLAVSGDRIVIAR</sequence>
<evidence type="ECO:0000313" key="3">
    <source>
        <dbReference type="EMBL" id="EQB08020.1"/>
    </source>
</evidence>
<dbReference type="InterPro" id="IPR032623">
    <property type="entry name" value="FecR_N"/>
</dbReference>
<evidence type="ECO:0000259" key="1">
    <source>
        <dbReference type="Pfam" id="PF04773"/>
    </source>
</evidence>
<evidence type="ECO:0000313" key="4">
    <source>
        <dbReference type="Proteomes" id="UP000015527"/>
    </source>
</evidence>
<dbReference type="PANTHER" id="PTHR30273">
    <property type="entry name" value="PERIPLASMIC SIGNAL SENSOR AND SIGMA FACTOR ACTIVATOR FECR-RELATED"/>
    <property type="match status" value="1"/>
</dbReference>
<dbReference type="InterPro" id="IPR012373">
    <property type="entry name" value="Ferrdict_sens_TM"/>
</dbReference>
<dbReference type="eggNOG" id="COG3712">
    <property type="taxonomic scope" value="Bacteria"/>
</dbReference>
<dbReference type="Pfam" id="PF16220">
    <property type="entry name" value="DUF4880"/>
    <property type="match status" value="1"/>
</dbReference>
<feature type="domain" description="FecR protein" evidence="1">
    <location>
        <begin position="99"/>
        <end position="188"/>
    </location>
</feature>
<accession>T0I8L4</accession>
<dbReference type="Proteomes" id="UP000015527">
    <property type="component" value="Unassembled WGS sequence"/>
</dbReference>
<dbReference type="PIRSF" id="PIRSF018266">
    <property type="entry name" value="FecR"/>
    <property type="match status" value="1"/>
</dbReference>
<evidence type="ECO:0008006" key="5">
    <source>
        <dbReference type="Google" id="ProtNLM"/>
    </source>
</evidence>
<organism evidence="3 4">
    <name type="scientific">Novosphingobium lindaniclasticum LE124</name>
    <dbReference type="NCBI Taxonomy" id="1096930"/>
    <lineage>
        <taxon>Bacteria</taxon>
        <taxon>Pseudomonadati</taxon>
        <taxon>Pseudomonadota</taxon>
        <taxon>Alphaproteobacteria</taxon>
        <taxon>Sphingomonadales</taxon>
        <taxon>Sphingomonadaceae</taxon>
        <taxon>Novosphingobium</taxon>
    </lineage>
</organism>
<keyword evidence="4" id="KW-1185">Reference proteome</keyword>
<dbReference type="InterPro" id="IPR006860">
    <property type="entry name" value="FecR"/>
</dbReference>
<gene>
    <name evidence="3" type="ORF">L284_22110</name>
</gene>
<dbReference type="GO" id="GO:0016989">
    <property type="term" value="F:sigma factor antagonist activity"/>
    <property type="evidence" value="ECO:0007669"/>
    <property type="project" value="TreeGrafter"/>
</dbReference>
<dbReference type="AlphaFoldDB" id="T0I8L4"/>
<evidence type="ECO:0000259" key="2">
    <source>
        <dbReference type="Pfam" id="PF16220"/>
    </source>
</evidence>
<comment type="caution">
    <text evidence="3">The sequence shown here is derived from an EMBL/GenBank/DDBJ whole genome shotgun (WGS) entry which is preliminary data.</text>
</comment>
<name>T0I8L4_9SPHN</name>
<dbReference type="PATRIC" id="fig|1096930.3.peg.4347"/>
<feature type="domain" description="FecR N-terminal" evidence="2">
    <location>
        <begin position="7"/>
        <end position="48"/>
    </location>
</feature>